<dbReference type="InterPro" id="IPR014729">
    <property type="entry name" value="Rossmann-like_a/b/a_fold"/>
</dbReference>
<comment type="caution">
    <text evidence="1">The sequence shown here is derived from an EMBL/GenBank/DDBJ whole genome shotgun (WGS) entry which is preliminary data.</text>
</comment>
<dbReference type="NCBIfam" id="NF041925">
    <property type="entry name" value="QatC"/>
    <property type="match status" value="1"/>
</dbReference>
<dbReference type="Gene3D" id="3.40.50.620">
    <property type="entry name" value="HUPs"/>
    <property type="match status" value="1"/>
</dbReference>
<evidence type="ECO:0000313" key="2">
    <source>
        <dbReference type="Proteomes" id="UP000436006"/>
    </source>
</evidence>
<dbReference type="Proteomes" id="UP000436006">
    <property type="component" value="Unassembled WGS sequence"/>
</dbReference>
<dbReference type="RefSeq" id="WP_157587156.1">
    <property type="nucleotide sequence ID" value="NZ_WPIN01000007.1"/>
</dbReference>
<organism evidence="1 2">
    <name type="scientific">Spirosoma arboris</name>
    <dbReference type="NCBI Taxonomy" id="2682092"/>
    <lineage>
        <taxon>Bacteria</taxon>
        <taxon>Pseudomonadati</taxon>
        <taxon>Bacteroidota</taxon>
        <taxon>Cytophagia</taxon>
        <taxon>Cytophagales</taxon>
        <taxon>Cytophagaceae</taxon>
        <taxon>Spirosoma</taxon>
    </lineage>
</organism>
<dbReference type="InterPro" id="IPR049676">
    <property type="entry name" value="QatC"/>
</dbReference>
<name>A0A7K1SF55_9BACT</name>
<reference evidence="1 2" key="1">
    <citation type="submission" date="2019-12" db="EMBL/GenBank/DDBJ databases">
        <title>Spirosoma sp. HMF4905 genome sequencing and assembly.</title>
        <authorList>
            <person name="Kang H."/>
            <person name="Cha I."/>
            <person name="Kim H."/>
            <person name="Joh K."/>
        </authorList>
    </citation>
    <scope>NUCLEOTIDE SEQUENCE [LARGE SCALE GENOMIC DNA]</scope>
    <source>
        <strain evidence="1 2">HMF4905</strain>
    </source>
</reference>
<proteinExistence type="predicted"/>
<sequence length="456" mass="50398">MRKHLIIGAFGPKDDFKMPLAPNEAITLFPLIVGENTLNFGISNALNDLLRLGVYPTEIGLDMLIVAAHIYAADTRISRISESQDTWTRELHLIIPVSDVAVWSNVSAHLVRLLNFLTGDRWEIEFRSRTSALASIISQKPENQPNPPFTKLQLFSGGLDSLIGAINNLEASDVIPLLISHAGDGAASDAQKFCYDALKSHYSSKPFDRLRLWMNISKETFKDTGMEDTTRGRSFLFFALGIFAGTGLNHPFVLEAPENGLIALNVPLDVLRLGSLSTHTTHPFYIGLWNTILTELGIDGRIVNPYWDHTKGEMVAQCKNPVLLEKLLPRSLSCSSPSKGRWKGLGIVHCGYCLPCLIRRASVKSGALFKDSTVYSLADLTSRNLDSLQSEGHQIRSFQLAVRRIKRNPASAKLLIHKSGPLPQDTSTLLKLTDVYKKGMMEVDGLLQGVVTEPKE</sequence>
<dbReference type="EMBL" id="WPIN01000007">
    <property type="protein sequence ID" value="MVM32445.1"/>
    <property type="molecule type" value="Genomic_DNA"/>
</dbReference>
<keyword evidence="2" id="KW-1185">Reference proteome</keyword>
<dbReference type="AlphaFoldDB" id="A0A7K1SF55"/>
<accession>A0A7K1SF55</accession>
<evidence type="ECO:0000313" key="1">
    <source>
        <dbReference type="EMBL" id="MVM32445.1"/>
    </source>
</evidence>
<gene>
    <name evidence="1" type="ORF">GO755_20540</name>
</gene>
<protein>
    <recommendedName>
        <fullName evidence="3">7-cyano-7-deazaguanine synthase</fullName>
    </recommendedName>
</protein>
<evidence type="ECO:0008006" key="3">
    <source>
        <dbReference type="Google" id="ProtNLM"/>
    </source>
</evidence>